<protein>
    <submittedName>
        <fullName evidence="4">Thioredoxin-related protein</fullName>
    </submittedName>
</protein>
<proteinExistence type="predicted"/>
<dbReference type="GO" id="GO:0015035">
    <property type="term" value="F:protein-disulfide reductase activity"/>
    <property type="evidence" value="ECO:0007669"/>
    <property type="project" value="TreeGrafter"/>
</dbReference>
<keyword evidence="5" id="KW-1185">Reference proteome</keyword>
<keyword evidence="2" id="KW-0732">Signal</keyword>
<gene>
    <name evidence="4" type="ORF">SAMN04487941_0500</name>
</gene>
<dbReference type="InterPro" id="IPR004879">
    <property type="entry name" value="Ssp411-like_TRX"/>
</dbReference>
<evidence type="ECO:0000256" key="2">
    <source>
        <dbReference type="SAM" id="SignalP"/>
    </source>
</evidence>
<dbReference type="GO" id="GO:0045454">
    <property type="term" value="P:cell redox homeostasis"/>
    <property type="evidence" value="ECO:0007669"/>
    <property type="project" value="TreeGrafter"/>
</dbReference>
<feature type="domain" description="Spermatogenesis-associated protein 20-like TRX" evidence="3">
    <location>
        <begin position="56"/>
        <end position="126"/>
    </location>
</feature>
<dbReference type="InterPro" id="IPR036249">
    <property type="entry name" value="Thioredoxin-like_sf"/>
</dbReference>
<evidence type="ECO:0000259" key="3">
    <source>
        <dbReference type="Pfam" id="PF03190"/>
    </source>
</evidence>
<dbReference type="Proteomes" id="UP000182491">
    <property type="component" value="Unassembled WGS sequence"/>
</dbReference>
<evidence type="ECO:0000313" key="5">
    <source>
        <dbReference type="Proteomes" id="UP000182491"/>
    </source>
</evidence>
<reference evidence="5" key="1">
    <citation type="submission" date="2016-10" db="EMBL/GenBank/DDBJ databases">
        <authorList>
            <person name="Varghese N."/>
        </authorList>
    </citation>
    <scope>NUCLEOTIDE SEQUENCE [LARGE SCALE GENOMIC DNA]</scope>
    <source>
        <strain evidence="5">DSM 18820</strain>
    </source>
</reference>
<organism evidence="4 5">
    <name type="scientific">Pontibacter akesuensis</name>
    <dbReference type="NCBI Taxonomy" id="388950"/>
    <lineage>
        <taxon>Bacteria</taxon>
        <taxon>Pseudomonadati</taxon>
        <taxon>Bacteroidota</taxon>
        <taxon>Cytophagia</taxon>
        <taxon>Cytophagales</taxon>
        <taxon>Hymenobacteraceae</taxon>
        <taxon>Pontibacter</taxon>
    </lineage>
</organism>
<sequence>MKIKASVLLTILSLPFVLGACNKSTPPSTSANAPATEVLTAETTPAAKPQVATADKAAEKIQWLTMEQAAERIKTEPRKVFIDVYTDWCGWCKKMDKDTFTDPKVAALINKHFYAVKLDAEGKEPITLNGYTYTFKPEYKSHELAVALLQGQMSYPTTVYLDEQFNMITPVPGYLDAKNFAQVLSYFGENHYKTQSWKEYSE</sequence>
<dbReference type="SUPFAM" id="SSF52833">
    <property type="entry name" value="Thioredoxin-like"/>
    <property type="match status" value="1"/>
</dbReference>
<feature type="chain" id="PRO_5010260689" evidence="2">
    <location>
        <begin position="21"/>
        <end position="202"/>
    </location>
</feature>
<evidence type="ECO:0000313" key="4">
    <source>
        <dbReference type="EMBL" id="SFU40295.1"/>
    </source>
</evidence>
<dbReference type="EMBL" id="FPCA01000001">
    <property type="protein sequence ID" value="SFU40295.1"/>
    <property type="molecule type" value="Genomic_DNA"/>
</dbReference>
<dbReference type="PROSITE" id="PS00194">
    <property type="entry name" value="THIOREDOXIN_1"/>
    <property type="match status" value="1"/>
</dbReference>
<keyword evidence="1" id="KW-0676">Redox-active center</keyword>
<dbReference type="AlphaFoldDB" id="A0A1I7FVS3"/>
<dbReference type="OrthoDB" id="9811036at2"/>
<dbReference type="PROSITE" id="PS51257">
    <property type="entry name" value="PROKAR_LIPOPROTEIN"/>
    <property type="match status" value="1"/>
</dbReference>
<dbReference type="InterPro" id="IPR017937">
    <property type="entry name" value="Thioredoxin_CS"/>
</dbReference>
<evidence type="ECO:0000256" key="1">
    <source>
        <dbReference type="ARBA" id="ARBA00023284"/>
    </source>
</evidence>
<dbReference type="Gene3D" id="3.40.30.10">
    <property type="entry name" value="Glutaredoxin"/>
    <property type="match status" value="1"/>
</dbReference>
<dbReference type="Pfam" id="PF03190">
    <property type="entry name" value="Thioredox_DsbH"/>
    <property type="match status" value="1"/>
</dbReference>
<feature type="signal peptide" evidence="2">
    <location>
        <begin position="1"/>
        <end position="20"/>
    </location>
</feature>
<accession>A0A1I7FVS3</accession>
<dbReference type="PANTHER" id="PTHR32234:SF0">
    <property type="entry name" value="THIOL:DISULFIDE INTERCHANGE PROTEIN DSBD"/>
    <property type="match status" value="1"/>
</dbReference>
<name>A0A1I7FVS3_9BACT</name>
<dbReference type="PANTHER" id="PTHR32234">
    <property type="entry name" value="THIOL:DISULFIDE INTERCHANGE PROTEIN DSBD"/>
    <property type="match status" value="1"/>
</dbReference>
<dbReference type="STRING" id="388950.GCA_001611675_03635"/>